<dbReference type="CDD" id="cd00504">
    <property type="entry name" value="GXGXG"/>
    <property type="match status" value="1"/>
</dbReference>
<comment type="caution">
    <text evidence="1">The sequence shown here is derived from an EMBL/GenBank/DDBJ whole genome shotgun (WGS) entry which is preliminary data.</text>
</comment>
<dbReference type="Proteomes" id="UP000031532">
    <property type="component" value="Unassembled WGS sequence"/>
</dbReference>
<dbReference type="EMBL" id="JTJC03000017">
    <property type="protein sequence ID" value="NHC38062.1"/>
    <property type="molecule type" value="Genomic_DNA"/>
</dbReference>
<name>A0A9X5EA61_9CYAN</name>
<dbReference type="PANTHER" id="PTHR39673:SF5">
    <property type="entry name" value="TUNGSTEN-CONTAINING FORMYLMETHANOFURAN DEHYDROGENASE 2 SUBUNIT C"/>
    <property type="match status" value="1"/>
</dbReference>
<protein>
    <submittedName>
        <fullName evidence="1">Protein glxC</fullName>
    </submittedName>
</protein>
<dbReference type="InterPro" id="IPR036485">
    <property type="entry name" value="Glu_synth_asu_C_sf"/>
</dbReference>
<organism evidence="1 2">
    <name type="scientific">Scytonema millei VB511283</name>
    <dbReference type="NCBI Taxonomy" id="1245923"/>
    <lineage>
        <taxon>Bacteria</taxon>
        <taxon>Bacillati</taxon>
        <taxon>Cyanobacteriota</taxon>
        <taxon>Cyanophyceae</taxon>
        <taxon>Nostocales</taxon>
        <taxon>Scytonemataceae</taxon>
        <taxon>Scytonema</taxon>
    </lineage>
</organism>
<dbReference type="SUPFAM" id="SSF69336">
    <property type="entry name" value="Alpha subunit of glutamate synthase, C-terminal domain"/>
    <property type="match status" value="1"/>
</dbReference>
<dbReference type="GO" id="GO:0016491">
    <property type="term" value="F:oxidoreductase activity"/>
    <property type="evidence" value="ECO:0007669"/>
    <property type="project" value="InterPro"/>
</dbReference>
<evidence type="ECO:0000313" key="1">
    <source>
        <dbReference type="EMBL" id="NHC38062.1"/>
    </source>
</evidence>
<dbReference type="AlphaFoldDB" id="A0A9X5EA61"/>
<keyword evidence="2" id="KW-1185">Reference proteome</keyword>
<dbReference type="InterPro" id="IPR012061">
    <property type="entry name" value="Glu_synth_lsu_3"/>
</dbReference>
<sequence>MDSLTASSTTTDSITFDLAQTSLREINHYLHHNLARGEKKIHILNPDGAHNIAVGLNAPVDVEILGHAGYYAASMNQLANVAIAGNVGTGVAENMMSGRVHVKGFASVSAGASAHGGLLIIDGDASLRCGISLKGADIVVGGSVGSFAAFMAQAGRIVVCGNAGEALGDSLYEAVIYVRGEIKSLGADAQIESMSEADYATVAELLAKAGFSYNPQDFKRVASAKQLYHWNADAVAGG</sequence>
<gene>
    <name evidence="1" type="ORF">QH73_0026165</name>
</gene>
<dbReference type="RefSeq" id="WP_039713773.1">
    <property type="nucleotide sequence ID" value="NZ_JTJC03000017.1"/>
</dbReference>
<reference evidence="1 2" key="1">
    <citation type="journal article" date="2015" name="Genome Announc.">
        <title>Draft Genome Sequence of the Terrestrial Cyanobacterium Scytonema millei VB511283, Isolated from Eastern India.</title>
        <authorList>
            <person name="Sen D."/>
            <person name="Chandrababunaidu M.M."/>
            <person name="Singh D."/>
            <person name="Sanghi N."/>
            <person name="Ghorai A."/>
            <person name="Mishra G.P."/>
            <person name="Madduluri M."/>
            <person name="Adhikary S.P."/>
            <person name="Tripathy S."/>
        </authorList>
    </citation>
    <scope>NUCLEOTIDE SEQUENCE [LARGE SCALE GENOMIC DNA]</scope>
    <source>
        <strain evidence="1 2">VB511283</strain>
    </source>
</reference>
<dbReference type="Gene3D" id="2.160.20.60">
    <property type="entry name" value="Glutamate synthase, alpha subunit, C-terminal domain"/>
    <property type="match status" value="1"/>
</dbReference>
<evidence type="ECO:0000313" key="2">
    <source>
        <dbReference type="Proteomes" id="UP000031532"/>
    </source>
</evidence>
<dbReference type="PIRSF" id="PIRSF006519">
    <property type="entry name" value="GOGAT_dom3"/>
    <property type="match status" value="1"/>
</dbReference>
<proteinExistence type="predicted"/>
<dbReference type="OrthoDB" id="287000at2"/>
<dbReference type="PANTHER" id="PTHR39673">
    <property type="entry name" value="TUNGSTEN FORMYLMETHANOFURAN DEHYDROGENASE, SUBUNIT C (FWDC)"/>
    <property type="match status" value="1"/>
</dbReference>
<accession>A0A9X5EA61</accession>